<dbReference type="EnsemblPlants" id="MELO3C031780.2.1">
    <property type="protein sequence ID" value="MELO3C031780.2.1"/>
    <property type="gene ID" value="MELO3C031780.2"/>
</dbReference>
<name>A0A9I9ECC8_CUCME</name>
<accession>A0A9I9ECC8</accession>
<evidence type="ECO:0000313" key="1">
    <source>
        <dbReference type="EnsemblPlants" id="MELO3C031780.2.1"/>
    </source>
</evidence>
<sequence>MAATTLVAWKKVIFFTLLLLAYNISARELIARTTREPSLTGEMNDVIDRRLVVRQLDITWRGNYSPPPPRRSPPPLSS</sequence>
<dbReference type="Gramene" id="MELO3C031780.2.1">
    <property type="protein sequence ID" value="MELO3C031780.2.1"/>
    <property type="gene ID" value="MELO3C031780.2"/>
</dbReference>
<dbReference type="AlphaFoldDB" id="A0A9I9ECC8"/>
<proteinExistence type="predicted"/>
<protein>
    <submittedName>
        <fullName evidence="1">Uncharacterized protein</fullName>
    </submittedName>
</protein>
<reference evidence="1" key="1">
    <citation type="submission" date="2023-03" db="UniProtKB">
        <authorList>
            <consortium name="EnsemblPlants"/>
        </authorList>
    </citation>
    <scope>IDENTIFICATION</scope>
</reference>
<organism evidence="1">
    <name type="scientific">Cucumis melo</name>
    <name type="common">Muskmelon</name>
    <dbReference type="NCBI Taxonomy" id="3656"/>
    <lineage>
        <taxon>Eukaryota</taxon>
        <taxon>Viridiplantae</taxon>
        <taxon>Streptophyta</taxon>
        <taxon>Embryophyta</taxon>
        <taxon>Tracheophyta</taxon>
        <taxon>Spermatophyta</taxon>
        <taxon>Magnoliopsida</taxon>
        <taxon>eudicotyledons</taxon>
        <taxon>Gunneridae</taxon>
        <taxon>Pentapetalae</taxon>
        <taxon>rosids</taxon>
        <taxon>fabids</taxon>
        <taxon>Cucurbitales</taxon>
        <taxon>Cucurbitaceae</taxon>
        <taxon>Benincaseae</taxon>
        <taxon>Cucumis</taxon>
    </lineage>
</organism>